<dbReference type="GO" id="GO:0005737">
    <property type="term" value="C:cytoplasm"/>
    <property type="evidence" value="ECO:0007669"/>
    <property type="project" value="TreeGrafter"/>
</dbReference>
<feature type="domain" description="DNA2/NAM7 helicase helicase" evidence="14">
    <location>
        <begin position="993"/>
        <end position="1061"/>
    </location>
</feature>
<keyword evidence="11" id="KW-0539">Nucleus</keyword>
<feature type="compositionally biased region" description="Low complexity" evidence="12">
    <location>
        <begin position="364"/>
        <end position="373"/>
    </location>
</feature>
<sequence length="1140" mass="123288">MKDIVGFPSPSEVPGQNPDCPLEWPPLHWPTLHSLHPSTMGKPKKGKVPQVSNQQRITSFFTTAAPSQPAKRPAQHDVGVSPTAKRDCTSPTTGKENELQSCKKSLSDDFGLNTPWQNPTPLKTNGSVGNGGTGSGASLARNPSSVRNRNGSQGTRSVLSNLSKSVARGNVPVKRPAVKAATKETVFLSDSDDVGEEEEFSVSESSCDKLNTLPRLNQGKDNVNTLSESQTSHENTGPRKPKEKDKDKQSTSPSNSSDLGSVSEFGKLSNGKEEEEEEVAMMSDGSEDLFSTPHQTKPKDHKVICDRVAVWKAALKHEYVIGGNDDEVTCGIDNITPQLITSHITSEGHEGTVRASQGTKLEENLNTTTEITKSSQKSGNRDNDTGASNETTDMKSSQESSTSENDAFNTTTDIKSSQESRTIKKFLDEGKHKESYVSQGSFGRHLVVVAERDTSTRTIHLELLSPENGLVVVHPDLLVSSTSVAAGVFCRRRAVLAEWHRGMEPPSVIMTVGSLVHELFQEAVVEASQGGAGQLSEGRLQAMVDGLLGRPKVLEDLYRLNQTVDTLRQDVAGFIPKVLAWCGRYLGRGGPGQGGASYKWQGRITHVEEVEENIWCPRLGLKGKVDLVVQVEGGGGGLATLPLELKTGRASFSPEHCGQLALGCQQCPHKVTCAAHQVLRGEVPAAPHPMADLVPQHTAHLSPEHLDYFRHWCLLHQLEAAQKVGGGGALWCRDAARREEEGECLAWLVLATTPPTEVHRGCFLHTLVRGRRHPGSAIPLASVGLQVGSLVIASSSTVLALACGTVKGFKDGAVLAELDRPLQGGMAHHYHLDLNSSTNFLRLPMQTLGKLLLPEPRAEVLRRLVVDRGAPAFKKRVPSRVLECKPLLAHLNTAQKRAVIRALAAEDYMLVQGFPGTGKSTMLATMVRVLLQLGRSVLITAYTNTALDSLLLKLHKLGIDFMRVGRSDRVHPDLASHTDQARTSQVTSVEQLTELYAGQRVVAATCLGLGHCIFSRRTFDVCIVDEAAQVQQVAALGPLFLCSAFVLVGDDKQLPPVVSSESAALHGMAETLFERLCSPPVTVTLTEQYRMNGPIMTLANLLTYNNQLTCATPQLEQATLDLPHYQVHTVQPGQCRQAAA</sequence>
<evidence type="ECO:0000256" key="5">
    <source>
        <dbReference type="ARBA" id="ARBA00022806"/>
    </source>
</evidence>
<keyword evidence="11" id="KW-0511">Multifunctional enzyme</keyword>
<dbReference type="EC" id="3.1.-.-" evidence="11"/>
<comment type="function">
    <text evidence="11">Key enzyme involved in DNA replication and DNA repair. Involved in Okazaki fragments processing by cleaving long flaps that escape FEN1: flaps that are longer than 27 nucleotides are coated by replication protein A complex (RPA), leading to recruit DNA2 which cleaves the flap until it is too short to bind RPA and becomes a substrate for FEN1. Also involved in 5'-end resection of DNA during double-strand break (DSB) repair by mediating the cleavage of 5'-ssDNA.</text>
</comment>
<keyword evidence="11" id="KW-0540">Nuclease</keyword>
<evidence type="ECO:0000256" key="3">
    <source>
        <dbReference type="ARBA" id="ARBA00022763"/>
    </source>
</evidence>
<keyword evidence="6 11" id="KW-0067">ATP-binding</keyword>
<dbReference type="GO" id="GO:0016887">
    <property type="term" value="F:ATP hydrolysis activity"/>
    <property type="evidence" value="ECO:0007669"/>
    <property type="project" value="RHEA"/>
</dbReference>
<protein>
    <recommendedName>
        <fullName evidence="11">DNA replication ATP-dependent helicase/nuclease</fullName>
        <ecNumber evidence="11">3.1.-.-</ecNumber>
        <ecNumber evidence="11">3.6.4.12</ecNumber>
    </recommendedName>
</protein>
<dbReference type="GO" id="GO:0017108">
    <property type="term" value="F:5'-flap endonuclease activity"/>
    <property type="evidence" value="ECO:0007669"/>
    <property type="project" value="UniProtKB-UniRule"/>
</dbReference>
<accession>A0A5B7EU22</accession>
<feature type="compositionally biased region" description="Polar residues" evidence="12">
    <location>
        <begin position="114"/>
        <end position="123"/>
    </location>
</feature>
<feature type="compositionally biased region" description="Polar residues" evidence="12">
    <location>
        <begin position="385"/>
        <end position="415"/>
    </location>
</feature>
<feature type="compositionally biased region" description="Polar residues" evidence="12">
    <location>
        <begin position="250"/>
        <end position="260"/>
    </location>
</feature>
<evidence type="ECO:0000259" key="14">
    <source>
        <dbReference type="Pfam" id="PF13086"/>
    </source>
</evidence>
<keyword evidence="2 11" id="KW-0547">Nucleotide-binding</keyword>
<comment type="subcellular location">
    <subcellularLocation>
        <location evidence="11">Nucleus</location>
    </subcellularLocation>
    <subcellularLocation>
        <location evidence="11">Chromosome</location>
    </subcellularLocation>
</comment>
<dbReference type="EMBL" id="VSRR010003345">
    <property type="protein sequence ID" value="MPC35784.1"/>
    <property type="molecule type" value="Genomic_DNA"/>
</dbReference>
<feature type="region of interest" description="Disordered" evidence="12">
    <location>
        <begin position="345"/>
        <end position="420"/>
    </location>
</feature>
<feature type="domain" description="DNA2/NAM7 helicase helicase" evidence="14">
    <location>
        <begin position="890"/>
        <end position="987"/>
    </location>
</feature>
<organism evidence="16 17">
    <name type="scientific">Portunus trituberculatus</name>
    <name type="common">Swimming crab</name>
    <name type="synonym">Neptunus trituberculatus</name>
    <dbReference type="NCBI Taxonomy" id="210409"/>
    <lineage>
        <taxon>Eukaryota</taxon>
        <taxon>Metazoa</taxon>
        <taxon>Ecdysozoa</taxon>
        <taxon>Arthropoda</taxon>
        <taxon>Crustacea</taxon>
        <taxon>Multicrustacea</taxon>
        <taxon>Malacostraca</taxon>
        <taxon>Eumalacostraca</taxon>
        <taxon>Eucarida</taxon>
        <taxon>Decapoda</taxon>
        <taxon>Pleocyemata</taxon>
        <taxon>Brachyura</taxon>
        <taxon>Eubrachyura</taxon>
        <taxon>Portunoidea</taxon>
        <taxon>Portunidae</taxon>
        <taxon>Portuninae</taxon>
        <taxon>Portunus</taxon>
    </lineage>
</organism>
<keyword evidence="9 11" id="KW-0238">DNA-binding</keyword>
<evidence type="ECO:0000256" key="12">
    <source>
        <dbReference type="SAM" id="MobiDB-lite"/>
    </source>
</evidence>
<dbReference type="Gene3D" id="3.40.50.300">
    <property type="entry name" value="P-loop containing nucleotide triphosphate hydrolases"/>
    <property type="match status" value="1"/>
</dbReference>
<dbReference type="GO" id="GO:0005694">
    <property type="term" value="C:chromosome"/>
    <property type="evidence" value="ECO:0007669"/>
    <property type="project" value="UniProtKB-SubCell"/>
</dbReference>
<dbReference type="InterPro" id="IPR026851">
    <property type="entry name" value="Dna2/JHS1_DEXXQ-box"/>
</dbReference>
<evidence type="ECO:0000313" key="17">
    <source>
        <dbReference type="Proteomes" id="UP000324222"/>
    </source>
</evidence>
<evidence type="ECO:0000256" key="4">
    <source>
        <dbReference type="ARBA" id="ARBA00022801"/>
    </source>
</evidence>
<dbReference type="EC" id="3.6.4.12" evidence="11"/>
<keyword evidence="5 11" id="KW-0347">Helicase</keyword>
<keyword evidence="17" id="KW-1185">Reference proteome</keyword>
<keyword evidence="8 11" id="KW-0411">Iron-sulfur</keyword>
<dbReference type="GO" id="GO:0051539">
    <property type="term" value="F:4 iron, 4 sulfur cluster binding"/>
    <property type="evidence" value="ECO:0007669"/>
    <property type="project" value="UniProtKB-UniRule"/>
</dbReference>
<dbReference type="OrthoDB" id="306218at2759"/>
<proteinExistence type="inferred from homology"/>
<dbReference type="InterPro" id="IPR041677">
    <property type="entry name" value="DNA2/NAM7_AAA_11"/>
</dbReference>
<dbReference type="InterPro" id="IPR045055">
    <property type="entry name" value="DNA2/NAM7-like"/>
</dbReference>
<comment type="similarity">
    <text evidence="11">Belongs to the DNA2/NAM7 helicase family.</text>
</comment>
<dbReference type="GO" id="GO:0005524">
    <property type="term" value="F:ATP binding"/>
    <property type="evidence" value="ECO:0007669"/>
    <property type="project" value="UniProtKB-UniRule"/>
</dbReference>
<gene>
    <name evidence="16" type="primary">DNA2</name>
    <name evidence="16" type="ORF">E2C01_029219</name>
</gene>
<keyword evidence="7 11" id="KW-0408">Iron</keyword>
<keyword evidence="11" id="KW-0235">DNA replication</keyword>
<dbReference type="InterPro" id="IPR041679">
    <property type="entry name" value="DNA2/NAM7-like_C"/>
</dbReference>
<keyword evidence="3 11" id="KW-0227">DNA damage</keyword>
<dbReference type="InterPro" id="IPR027417">
    <property type="entry name" value="P-loop_NTPase"/>
</dbReference>
<keyword evidence="4 11" id="KW-0378">Hydrolase</keyword>
<comment type="caution">
    <text evidence="16">The sequence shown here is derived from an EMBL/GenBank/DDBJ whole genome shotgun (WGS) entry which is preliminary data.</text>
</comment>
<comment type="catalytic activity">
    <reaction evidence="11">
        <text>ATP + H2O = ADP + phosphate + H(+)</text>
        <dbReference type="Rhea" id="RHEA:13065"/>
        <dbReference type="ChEBI" id="CHEBI:15377"/>
        <dbReference type="ChEBI" id="CHEBI:15378"/>
        <dbReference type="ChEBI" id="CHEBI:30616"/>
        <dbReference type="ChEBI" id="CHEBI:43474"/>
        <dbReference type="ChEBI" id="CHEBI:456216"/>
        <dbReference type="EC" id="3.6.4.12"/>
    </reaction>
</comment>
<feature type="domain" description="DNA replication factor Dna2 N-terminal" evidence="13">
    <location>
        <begin position="448"/>
        <end position="631"/>
    </location>
</feature>
<keyword evidence="11" id="KW-0158">Chromosome</keyword>
<keyword evidence="1 11" id="KW-0479">Metal-binding</keyword>
<dbReference type="AlphaFoldDB" id="A0A5B7EU22"/>
<evidence type="ECO:0000256" key="10">
    <source>
        <dbReference type="ARBA" id="ARBA00023204"/>
    </source>
</evidence>
<dbReference type="PANTHER" id="PTHR10887:SF433">
    <property type="entry name" value="DNA REPLICATION ATP-DEPENDENT HELICASE_NUCLEASE DNA2"/>
    <property type="match status" value="1"/>
</dbReference>
<feature type="domain" description="DNA2/NAM7 helicase-like C-terminal" evidence="15">
    <location>
        <begin position="1069"/>
        <end position="1120"/>
    </location>
</feature>
<dbReference type="Pfam" id="PF13087">
    <property type="entry name" value="AAA_12"/>
    <property type="match status" value="1"/>
</dbReference>
<feature type="compositionally biased region" description="Polar residues" evidence="12">
    <location>
        <begin position="89"/>
        <end position="104"/>
    </location>
</feature>
<feature type="region of interest" description="Disordered" evidence="12">
    <location>
        <begin position="1"/>
        <end position="298"/>
    </location>
</feature>
<dbReference type="CDD" id="cd18041">
    <property type="entry name" value="DEXXQc_DNA2"/>
    <property type="match status" value="1"/>
</dbReference>
<reference evidence="16 17" key="1">
    <citation type="submission" date="2019-05" db="EMBL/GenBank/DDBJ databases">
        <title>Another draft genome of Portunus trituberculatus and its Hox gene families provides insights of decapod evolution.</title>
        <authorList>
            <person name="Jeong J.-H."/>
            <person name="Song I."/>
            <person name="Kim S."/>
            <person name="Choi T."/>
            <person name="Kim D."/>
            <person name="Ryu S."/>
            <person name="Kim W."/>
        </authorList>
    </citation>
    <scope>NUCLEOTIDE SEQUENCE [LARGE SCALE GENOMIC DNA]</scope>
    <source>
        <tissue evidence="16">Muscle</tissue>
    </source>
</reference>
<dbReference type="Proteomes" id="UP000324222">
    <property type="component" value="Unassembled WGS sequence"/>
</dbReference>
<evidence type="ECO:0000259" key="15">
    <source>
        <dbReference type="Pfam" id="PF13087"/>
    </source>
</evidence>
<keyword evidence="10 11" id="KW-0234">DNA repair</keyword>
<dbReference type="InterPro" id="IPR014808">
    <property type="entry name" value="DNA_replication_fac_Dna2_N"/>
</dbReference>
<evidence type="ECO:0000256" key="11">
    <source>
        <dbReference type="RuleBase" id="RU367041"/>
    </source>
</evidence>
<feature type="compositionally biased region" description="Acidic residues" evidence="12">
    <location>
        <begin position="190"/>
        <end position="201"/>
    </location>
</feature>
<feature type="compositionally biased region" description="Polar residues" evidence="12">
    <location>
        <begin position="141"/>
        <end position="164"/>
    </location>
</feature>
<dbReference type="GO" id="GO:0017116">
    <property type="term" value="F:single-stranded DNA helicase activity"/>
    <property type="evidence" value="ECO:0007669"/>
    <property type="project" value="UniProtKB-UniRule"/>
</dbReference>
<dbReference type="GO" id="GO:0005634">
    <property type="term" value="C:nucleus"/>
    <property type="evidence" value="ECO:0007669"/>
    <property type="project" value="UniProtKB-SubCell"/>
</dbReference>
<evidence type="ECO:0000256" key="7">
    <source>
        <dbReference type="ARBA" id="ARBA00023004"/>
    </source>
</evidence>
<feature type="compositionally biased region" description="Polar residues" evidence="12">
    <location>
        <begin position="50"/>
        <end position="66"/>
    </location>
</feature>
<dbReference type="GO" id="GO:0071932">
    <property type="term" value="P:replication fork reversal"/>
    <property type="evidence" value="ECO:0007669"/>
    <property type="project" value="TreeGrafter"/>
</dbReference>
<feature type="compositionally biased region" description="Polar residues" evidence="12">
    <location>
        <begin position="219"/>
        <end position="235"/>
    </location>
</feature>
<dbReference type="GO" id="GO:0046872">
    <property type="term" value="F:metal ion binding"/>
    <property type="evidence" value="ECO:0007669"/>
    <property type="project" value="UniProtKB-UniRule"/>
</dbReference>
<evidence type="ECO:0000256" key="2">
    <source>
        <dbReference type="ARBA" id="ARBA00022741"/>
    </source>
</evidence>
<evidence type="ECO:0000313" key="16">
    <source>
        <dbReference type="EMBL" id="MPC35784.1"/>
    </source>
</evidence>
<evidence type="ECO:0000256" key="1">
    <source>
        <dbReference type="ARBA" id="ARBA00022723"/>
    </source>
</evidence>
<dbReference type="Pfam" id="PF08696">
    <property type="entry name" value="Dna2"/>
    <property type="match status" value="1"/>
</dbReference>
<evidence type="ECO:0000256" key="9">
    <source>
        <dbReference type="ARBA" id="ARBA00023125"/>
    </source>
</evidence>
<evidence type="ECO:0000256" key="8">
    <source>
        <dbReference type="ARBA" id="ARBA00023014"/>
    </source>
</evidence>
<dbReference type="Pfam" id="PF13086">
    <property type="entry name" value="AAA_11"/>
    <property type="match status" value="2"/>
</dbReference>
<evidence type="ECO:0000256" key="6">
    <source>
        <dbReference type="ARBA" id="ARBA00022840"/>
    </source>
</evidence>
<dbReference type="SUPFAM" id="SSF52540">
    <property type="entry name" value="P-loop containing nucleoside triphosphate hydrolases"/>
    <property type="match status" value="1"/>
</dbReference>
<dbReference type="PANTHER" id="PTHR10887">
    <property type="entry name" value="DNA2/NAM7 HELICASE FAMILY"/>
    <property type="match status" value="1"/>
</dbReference>
<feature type="compositionally biased region" description="Basic and acidic residues" evidence="12">
    <location>
        <begin position="236"/>
        <end position="249"/>
    </location>
</feature>
<dbReference type="GO" id="GO:0003677">
    <property type="term" value="F:DNA binding"/>
    <property type="evidence" value="ECO:0007669"/>
    <property type="project" value="UniProtKB-UniRule"/>
</dbReference>
<name>A0A5B7EU22_PORTR</name>
<evidence type="ECO:0000259" key="13">
    <source>
        <dbReference type="Pfam" id="PF08696"/>
    </source>
</evidence>
<dbReference type="GO" id="GO:0006281">
    <property type="term" value="P:DNA repair"/>
    <property type="evidence" value="ECO:0007669"/>
    <property type="project" value="UniProtKB-KW"/>
</dbReference>
<keyword evidence="11" id="KW-0004">4Fe-4S</keyword>
<dbReference type="GO" id="GO:0033567">
    <property type="term" value="P:DNA replication, Okazaki fragment processing"/>
    <property type="evidence" value="ECO:0007669"/>
    <property type="project" value="UniProtKB-UniRule"/>
</dbReference>